<dbReference type="EMBL" id="FNBK01000042">
    <property type="protein sequence ID" value="SDG43504.1"/>
    <property type="molecule type" value="Genomic_DNA"/>
</dbReference>
<feature type="domain" description="Thioredoxin" evidence="10">
    <location>
        <begin position="7"/>
        <end position="169"/>
    </location>
</feature>
<keyword evidence="12" id="KW-1185">Reference proteome</keyword>
<dbReference type="STRING" id="660518.SAMN05216218_1423"/>
<dbReference type="Gene3D" id="3.40.30.10">
    <property type="entry name" value="Glutaredoxin"/>
    <property type="match status" value="1"/>
</dbReference>
<dbReference type="InterPro" id="IPR036249">
    <property type="entry name" value="Thioredoxin-like_sf"/>
</dbReference>
<keyword evidence="3" id="KW-0049">Antioxidant</keyword>
<comment type="catalytic activity">
    <reaction evidence="9">
        <text>a hydroperoxide + [thioredoxin]-dithiol = an alcohol + [thioredoxin]-disulfide + H2O</text>
        <dbReference type="Rhea" id="RHEA:62620"/>
        <dbReference type="Rhea" id="RHEA-COMP:10698"/>
        <dbReference type="Rhea" id="RHEA-COMP:10700"/>
        <dbReference type="ChEBI" id="CHEBI:15377"/>
        <dbReference type="ChEBI" id="CHEBI:29950"/>
        <dbReference type="ChEBI" id="CHEBI:30879"/>
        <dbReference type="ChEBI" id="CHEBI:35924"/>
        <dbReference type="ChEBI" id="CHEBI:50058"/>
        <dbReference type="EC" id="1.11.1.24"/>
    </reaction>
</comment>
<evidence type="ECO:0000256" key="4">
    <source>
        <dbReference type="ARBA" id="ARBA00023002"/>
    </source>
</evidence>
<organism evidence="11 12">
    <name type="scientific">Halorientalis regularis</name>
    <dbReference type="NCBI Taxonomy" id="660518"/>
    <lineage>
        <taxon>Archaea</taxon>
        <taxon>Methanobacteriati</taxon>
        <taxon>Methanobacteriota</taxon>
        <taxon>Stenosarchaea group</taxon>
        <taxon>Halobacteria</taxon>
        <taxon>Halobacteriales</taxon>
        <taxon>Haloarculaceae</taxon>
        <taxon>Halorientalis</taxon>
    </lineage>
</organism>
<dbReference type="GO" id="GO:0045454">
    <property type="term" value="P:cell redox homeostasis"/>
    <property type="evidence" value="ECO:0007669"/>
    <property type="project" value="TreeGrafter"/>
</dbReference>
<dbReference type="SUPFAM" id="SSF52833">
    <property type="entry name" value="Thioredoxin-like"/>
    <property type="match status" value="1"/>
</dbReference>
<dbReference type="InterPro" id="IPR013766">
    <property type="entry name" value="Thioredoxin_domain"/>
</dbReference>
<evidence type="ECO:0000256" key="2">
    <source>
        <dbReference type="ARBA" id="ARBA00022559"/>
    </source>
</evidence>
<evidence type="ECO:0000256" key="8">
    <source>
        <dbReference type="ARBA" id="ARBA00038489"/>
    </source>
</evidence>
<evidence type="ECO:0000256" key="5">
    <source>
        <dbReference type="ARBA" id="ARBA00023157"/>
    </source>
</evidence>
<name>A0A1G7U7X9_9EURY</name>
<dbReference type="GO" id="GO:0005737">
    <property type="term" value="C:cytoplasm"/>
    <property type="evidence" value="ECO:0007669"/>
    <property type="project" value="TreeGrafter"/>
</dbReference>
<dbReference type="RefSeq" id="WP_092695812.1">
    <property type="nucleotide sequence ID" value="NZ_FNBK01000042.1"/>
</dbReference>
<dbReference type="Pfam" id="PF00578">
    <property type="entry name" value="AhpC-TSA"/>
    <property type="match status" value="1"/>
</dbReference>
<evidence type="ECO:0000256" key="1">
    <source>
        <dbReference type="ARBA" id="ARBA00013017"/>
    </source>
</evidence>
<gene>
    <name evidence="11" type="ORF">SAMN05216218_1423</name>
</gene>
<dbReference type="Proteomes" id="UP000199076">
    <property type="component" value="Unassembled WGS sequence"/>
</dbReference>
<accession>A0A1G7U7X9</accession>
<evidence type="ECO:0000313" key="12">
    <source>
        <dbReference type="Proteomes" id="UP000199076"/>
    </source>
</evidence>
<keyword evidence="2" id="KW-0575">Peroxidase</keyword>
<dbReference type="EC" id="1.11.1.24" evidence="1"/>
<evidence type="ECO:0000256" key="6">
    <source>
        <dbReference type="ARBA" id="ARBA00023284"/>
    </source>
</evidence>
<dbReference type="PANTHER" id="PTHR42801:SF4">
    <property type="entry name" value="AHPC_TSA FAMILY PROTEIN"/>
    <property type="match status" value="1"/>
</dbReference>
<reference evidence="12" key="1">
    <citation type="submission" date="2016-10" db="EMBL/GenBank/DDBJ databases">
        <authorList>
            <person name="Varghese N."/>
            <person name="Submissions S."/>
        </authorList>
    </citation>
    <scope>NUCLEOTIDE SEQUENCE [LARGE SCALE GENOMIC DNA]</scope>
    <source>
        <strain evidence="12">IBRC-M 10760</strain>
    </source>
</reference>
<proteinExistence type="inferred from homology"/>
<evidence type="ECO:0000256" key="3">
    <source>
        <dbReference type="ARBA" id="ARBA00022862"/>
    </source>
</evidence>
<evidence type="ECO:0000259" key="10">
    <source>
        <dbReference type="PROSITE" id="PS51352"/>
    </source>
</evidence>
<dbReference type="CDD" id="cd03017">
    <property type="entry name" value="PRX_BCP"/>
    <property type="match status" value="1"/>
</dbReference>
<dbReference type="InterPro" id="IPR000866">
    <property type="entry name" value="AhpC/TSA"/>
</dbReference>
<keyword evidence="4" id="KW-0560">Oxidoreductase</keyword>
<dbReference type="PROSITE" id="PS51352">
    <property type="entry name" value="THIOREDOXIN_2"/>
    <property type="match status" value="1"/>
</dbReference>
<dbReference type="GO" id="GO:0008379">
    <property type="term" value="F:thioredoxin peroxidase activity"/>
    <property type="evidence" value="ECO:0007669"/>
    <property type="project" value="TreeGrafter"/>
</dbReference>
<dbReference type="AlphaFoldDB" id="A0A1G7U7X9"/>
<protein>
    <recommendedName>
        <fullName evidence="1">thioredoxin-dependent peroxiredoxin</fullName>
        <ecNumber evidence="1">1.11.1.24</ecNumber>
    </recommendedName>
    <alternativeName>
        <fullName evidence="7">Thioredoxin peroxidase</fullName>
    </alternativeName>
</protein>
<keyword evidence="6" id="KW-0676">Redox-active center</keyword>
<evidence type="ECO:0000256" key="9">
    <source>
        <dbReference type="ARBA" id="ARBA00049091"/>
    </source>
</evidence>
<evidence type="ECO:0000256" key="7">
    <source>
        <dbReference type="ARBA" id="ARBA00032824"/>
    </source>
</evidence>
<comment type="similarity">
    <text evidence="8">Belongs to the peroxiredoxin family. BCP/PrxQ subfamily.</text>
</comment>
<dbReference type="InterPro" id="IPR050924">
    <property type="entry name" value="Peroxiredoxin_BCP/PrxQ"/>
</dbReference>
<evidence type="ECO:0000313" key="11">
    <source>
        <dbReference type="EMBL" id="SDG43504.1"/>
    </source>
</evidence>
<dbReference type="PANTHER" id="PTHR42801">
    <property type="entry name" value="THIOREDOXIN-DEPENDENT PEROXIDE REDUCTASE"/>
    <property type="match status" value="1"/>
</dbReference>
<dbReference type="OrthoDB" id="6924at2157"/>
<dbReference type="GO" id="GO:0034599">
    <property type="term" value="P:cellular response to oxidative stress"/>
    <property type="evidence" value="ECO:0007669"/>
    <property type="project" value="TreeGrafter"/>
</dbReference>
<keyword evidence="5" id="KW-1015">Disulfide bond</keyword>
<sequence length="177" mass="20051">MTDSAGLAVGERVPDFSGQLVDPDGTDRTTTLSELLEDKPVLFNFYTADFSPDCIDEWCDFRDFDWFATGDQVQVVGVSKSGAALHKRFIDYLDLGFPLFADPDLDIAEAFGVRYRAFKLSSRARRSTFLVDRDQQVRYKWLSNHWLDPTRDTAPVREIHEAIVEELGNEPASFGMS</sequence>